<name>A0ABX2KR05_9PROT</name>
<keyword evidence="3 5" id="KW-0067">ATP-binding</keyword>
<dbReference type="EMBL" id="WHOS01000053">
    <property type="protein sequence ID" value="NUB03037.1"/>
    <property type="molecule type" value="Genomic_DNA"/>
</dbReference>
<dbReference type="InterPro" id="IPR050093">
    <property type="entry name" value="ABC_SmlMolc_Importer"/>
</dbReference>
<dbReference type="SUPFAM" id="SSF50331">
    <property type="entry name" value="MOP-like"/>
    <property type="match status" value="1"/>
</dbReference>
<evidence type="ECO:0000313" key="5">
    <source>
        <dbReference type="EMBL" id="NUB03037.1"/>
    </source>
</evidence>
<keyword evidence="1" id="KW-0813">Transport</keyword>
<gene>
    <name evidence="5" type="ORF">GBZ48_27780</name>
</gene>
<dbReference type="PANTHER" id="PTHR42781">
    <property type="entry name" value="SPERMIDINE/PUTRESCINE IMPORT ATP-BINDING PROTEIN POTA"/>
    <property type="match status" value="1"/>
</dbReference>
<dbReference type="Pfam" id="PF00005">
    <property type="entry name" value="ABC_tran"/>
    <property type="match status" value="1"/>
</dbReference>
<dbReference type="InterPro" id="IPR017871">
    <property type="entry name" value="ABC_transporter-like_CS"/>
</dbReference>
<dbReference type="Gene3D" id="3.40.50.300">
    <property type="entry name" value="P-loop containing nucleotide triphosphate hydrolases"/>
    <property type="match status" value="1"/>
</dbReference>
<dbReference type="PROSITE" id="PS50893">
    <property type="entry name" value="ABC_TRANSPORTER_2"/>
    <property type="match status" value="1"/>
</dbReference>
<comment type="caution">
    <text evidence="5">The sequence shown here is derived from an EMBL/GenBank/DDBJ whole genome shotgun (WGS) entry which is preliminary data.</text>
</comment>
<sequence>MTHIRTLSSGTTTLEPAPAVAPAAARARPAVEFRSVVKRYGAFTAVHELDFSIEAGTLVTLLGPSGCGKTTTLRMIAGLEQASSGTILIGGENVTARSAAERDVSMVFQSYALFPHMTILDNVAYGLTVGGMAKRAALEAARDKLALVGLAGLEGRLPSELSGGQQQRVAVARAIVLEPRVLLFDEPLSNLDAKMRRQVREDIRQLQQTLKLTVVYVTHDQEEALAVSDRIIVMAGGKIAQDGTPRDLYQRPASRFIADFIGDANIVPALLEGRDGALGRVRVGMATLTLPHRDLADGPVELAVRPNAIRLTPGHDAGQDANADAAGGLPGRVHFAAYLGDHMEYEVAVALGGREVMLFARTPDVDAPLSVGDAVSVGFVPRGVTIVPP</sequence>
<evidence type="ECO:0000256" key="3">
    <source>
        <dbReference type="ARBA" id="ARBA00022840"/>
    </source>
</evidence>
<evidence type="ECO:0000313" key="6">
    <source>
        <dbReference type="Proteomes" id="UP000605086"/>
    </source>
</evidence>
<feature type="domain" description="ABC transporter" evidence="4">
    <location>
        <begin position="31"/>
        <end position="261"/>
    </location>
</feature>
<dbReference type="SMART" id="SM00382">
    <property type="entry name" value="AAA"/>
    <property type="match status" value="1"/>
</dbReference>
<evidence type="ECO:0000259" key="4">
    <source>
        <dbReference type="PROSITE" id="PS50893"/>
    </source>
</evidence>
<evidence type="ECO:0000256" key="1">
    <source>
        <dbReference type="ARBA" id="ARBA00022448"/>
    </source>
</evidence>
<evidence type="ECO:0000256" key="2">
    <source>
        <dbReference type="ARBA" id="ARBA00022741"/>
    </source>
</evidence>
<dbReference type="RefSeq" id="WP_174473996.1">
    <property type="nucleotide sequence ID" value="NZ_JAGINN010000014.1"/>
</dbReference>
<dbReference type="InterPro" id="IPR027417">
    <property type="entry name" value="P-loop_NTPase"/>
</dbReference>
<protein>
    <submittedName>
        <fullName evidence="5">ATP-binding cassette domain-containing protein</fullName>
    </submittedName>
</protein>
<dbReference type="GO" id="GO:0005524">
    <property type="term" value="F:ATP binding"/>
    <property type="evidence" value="ECO:0007669"/>
    <property type="project" value="UniProtKB-KW"/>
</dbReference>
<keyword evidence="6" id="KW-1185">Reference proteome</keyword>
<dbReference type="PROSITE" id="PS00211">
    <property type="entry name" value="ABC_TRANSPORTER_1"/>
    <property type="match status" value="1"/>
</dbReference>
<proteinExistence type="predicted"/>
<dbReference type="InterPro" id="IPR008995">
    <property type="entry name" value="Mo/tungstate-bd_C_term_dom"/>
</dbReference>
<keyword evidence="2" id="KW-0547">Nucleotide-binding</keyword>
<dbReference type="SUPFAM" id="SSF52540">
    <property type="entry name" value="P-loop containing nucleoside triphosphate hydrolases"/>
    <property type="match status" value="1"/>
</dbReference>
<accession>A0ABX2KR05</accession>
<reference evidence="5 6" key="1">
    <citation type="submission" date="2019-10" db="EMBL/GenBank/DDBJ databases">
        <title>Genome sequence of Azospirillum melinis.</title>
        <authorList>
            <person name="Ambrosini A."/>
            <person name="Sant'Anna F.H."/>
            <person name="Cassan F.D."/>
            <person name="Souza E.M."/>
            <person name="Passaglia L.M.P."/>
        </authorList>
    </citation>
    <scope>NUCLEOTIDE SEQUENCE [LARGE SCALE GENOMIC DNA]</scope>
    <source>
        <strain evidence="5 6">TMCY0552</strain>
    </source>
</reference>
<dbReference type="Gene3D" id="2.40.50.100">
    <property type="match status" value="1"/>
</dbReference>
<dbReference type="PANTHER" id="PTHR42781:SF4">
    <property type="entry name" value="SPERMIDINE_PUTRESCINE IMPORT ATP-BINDING PROTEIN POTA"/>
    <property type="match status" value="1"/>
</dbReference>
<dbReference type="InterPro" id="IPR013611">
    <property type="entry name" value="Transp-assoc_OB_typ2"/>
</dbReference>
<dbReference type="Pfam" id="PF08402">
    <property type="entry name" value="TOBE_2"/>
    <property type="match status" value="1"/>
</dbReference>
<dbReference type="InterPro" id="IPR003439">
    <property type="entry name" value="ABC_transporter-like_ATP-bd"/>
</dbReference>
<dbReference type="InterPro" id="IPR003593">
    <property type="entry name" value="AAA+_ATPase"/>
</dbReference>
<organism evidence="5 6">
    <name type="scientific">Azospirillum melinis</name>
    <dbReference type="NCBI Taxonomy" id="328839"/>
    <lineage>
        <taxon>Bacteria</taxon>
        <taxon>Pseudomonadati</taxon>
        <taxon>Pseudomonadota</taxon>
        <taxon>Alphaproteobacteria</taxon>
        <taxon>Rhodospirillales</taxon>
        <taxon>Azospirillaceae</taxon>
        <taxon>Azospirillum</taxon>
    </lineage>
</organism>
<dbReference type="Proteomes" id="UP000605086">
    <property type="component" value="Unassembled WGS sequence"/>
</dbReference>